<accession>W4QGS1</accession>
<sequence>MTGYFLLVLCMGLVTFIPRMLPMVFLHSIELPNFLQRFLQFVPYAVLASLIFPGILYSVDHVPTAIIGGLTSIILAILRMNLIIIVLGGIFAVFISHHFFF</sequence>
<keyword evidence="1" id="KW-0812">Transmembrane</keyword>
<evidence type="ECO:0000256" key="1">
    <source>
        <dbReference type="SAM" id="Phobius"/>
    </source>
</evidence>
<feature type="transmembrane region" description="Helical" evidence="1">
    <location>
        <begin position="65"/>
        <end position="95"/>
    </location>
</feature>
<feature type="transmembrane region" description="Helical" evidence="1">
    <location>
        <begin position="6"/>
        <end position="26"/>
    </location>
</feature>
<dbReference type="Pfam" id="PF05437">
    <property type="entry name" value="AzlD"/>
    <property type="match status" value="1"/>
</dbReference>
<dbReference type="RefSeq" id="WP_035343285.1">
    <property type="nucleotide sequence ID" value="NZ_BAUU01000012.1"/>
</dbReference>
<dbReference type="InterPro" id="IPR008407">
    <property type="entry name" value="Brnchd-chn_aa_trnsp_AzlD"/>
</dbReference>
<comment type="caution">
    <text evidence="2">The sequence shown here is derived from an EMBL/GenBank/DDBJ whole genome shotgun (WGS) entry which is preliminary data.</text>
</comment>
<dbReference type="STRING" id="1236971.JCM9152_1927"/>
<dbReference type="EMBL" id="BAUU01000012">
    <property type="protein sequence ID" value="GAE30519.1"/>
    <property type="molecule type" value="Genomic_DNA"/>
</dbReference>
<evidence type="ECO:0000313" key="2">
    <source>
        <dbReference type="EMBL" id="GAE30519.1"/>
    </source>
</evidence>
<dbReference type="Proteomes" id="UP000018895">
    <property type="component" value="Unassembled WGS sequence"/>
</dbReference>
<gene>
    <name evidence="2" type="ORF">JCM9152_1927</name>
</gene>
<reference evidence="2" key="1">
    <citation type="journal article" date="2014" name="Genome Announc.">
        <title>Draft Genome Sequences of Three Alkaliphilic Bacillus Strains, Bacillus wakoensis JCM 9140T, Bacillus akibai JCM 9157T, and Bacillus hemicellulosilyticus JCM 9152T.</title>
        <authorList>
            <person name="Yuki M."/>
            <person name="Oshima K."/>
            <person name="Suda W."/>
            <person name="Oshida Y."/>
            <person name="Kitamura K."/>
            <person name="Iida T."/>
            <person name="Hattori M."/>
            <person name="Ohkuma M."/>
        </authorList>
    </citation>
    <scope>NUCLEOTIDE SEQUENCE [LARGE SCALE GENOMIC DNA]</scope>
    <source>
        <strain evidence="2">JCM 9152</strain>
    </source>
</reference>
<feature type="transmembrane region" description="Helical" evidence="1">
    <location>
        <begin position="38"/>
        <end position="59"/>
    </location>
</feature>
<evidence type="ECO:0000313" key="3">
    <source>
        <dbReference type="Proteomes" id="UP000018895"/>
    </source>
</evidence>
<dbReference type="OrthoDB" id="9811308at2"/>
<keyword evidence="1" id="KW-0472">Membrane</keyword>
<dbReference type="AlphaFoldDB" id="W4QGS1"/>
<name>W4QGS1_9BACI</name>
<keyword evidence="1" id="KW-1133">Transmembrane helix</keyword>
<organism evidence="2 3">
    <name type="scientific">Halalkalibacter hemicellulosilyticusJCM 9152</name>
    <dbReference type="NCBI Taxonomy" id="1236971"/>
    <lineage>
        <taxon>Bacteria</taxon>
        <taxon>Bacillati</taxon>
        <taxon>Bacillota</taxon>
        <taxon>Bacilli</taxon>
        <taxon>Bacillales</taxon>
        <taxon>Bacillaceae</taxon>
        <taxon>Halalkalibacter</taxon>
    </lineage>
</organism>
<proteinExistence type="predicted"/>
<keyword evidence="3" id="KW-1185">Reference proteome</keyword>
<evidence type="ECO:0008006" key="4">
    <source>
        <dbReference type="Google" id="ProtNLM"/>
    </source>
</evidence>
<protein>
    <recommendedName>
        <fullName evidence="4">Branched-chain amino acid transporter</fullName>
    </recommendedName>
</protein>